<proteinExistence type="inferred from homology"/>
<evidence type="ECO:0000256" key="1">
    <source>
        <dbReference type="ARBA" id="ARBA00008226"/>
    </source>
</evidence>
<dbReference type="EC" id="6.1.1.6" evidence="8"/>
<dbReference type="InterPro" id="IPR012340">
    <property type="entry name" value="NA-bd_OB-fold"/>
</dbReference>
<keyword evidence="12" id="KW-1185">Reference proteome</keyword>
<dbReference type="NCBIfam" id="TIGR00499">
    <property type="entry name" value="lysS_bact"/>
    <property type="match status" value="1"/>
</dbReference>
<dbReference type="InterPro" id="IPR004365">
    <property type="entry name" value="NA-bd_OB_tRNA"/>
</dbReference>
<evidence type="ECO:0000256" key="5">
    <source>
        <dbReference type="ARBA" id="ARBA00022840"/>
    </source>
</evidence>
<keyword evidence="8" id="KW-0963">Cytoplasm</keyword>
<evidence type="ECO:0000313" key="12">
    <source>
        <dbReference type="Proteomes" id="UP000011529"/>
    </source>
</evidence>
<dbReference type="Gene3D" id="3.30.930.10">
    <property type="entry name" value="Bira Bifunctional Protein, Domain 2"/>
    <property type="match status" value="1"/>
</dbReference>
<keyword evidence="8 9" id="KW-0460">Magnesium</keyword>
<dbReference type="Pfam" id="PF00152">
    <property type="entry name" value="tRNA-synt_2"/>
    <property type="match status" value="1"/>
</dbReference>
<dbReference type="PATRIC" id="fig|1263867.3.peg.568"/>
<comment type="subunit">
    <text evidence="8">Homodimer.</text>
</comment>
<dbReference type="InterPro" id="IPR018149">
    <property type="entry name" value="Lys-tRNA-synth_II_C"/>
</dbReference>
<evidence type="ECO:0000259" key="10">
    <source>
        <dbReference type="PROSITE" id="PS50862"/>
    </source>
</evidence>
<dbReference type="PANTHER" id="PTHR42918:SF15">
    <property type="entry name" value="LYSINE--TRNA LIGASE, CHLOROPLASTIC_MITOCHONDRIAL"/>
    <property type="match status" value="1"/>
</dbReference>
<feature type="binding site" evidence="8">
    <location>
        <position position="483"/>
    </location>
    <ligand>
        <name>Mg(2+)</name>
        <dbReference type="ChEBI" id="CHEBI:18420"/>
        <label>2</label>
    </ligand>
</feature>
<evidence type="ECO:0000256" key="7">
    <source>
        <dbReference type="ARBA" id="ARBA00048573"/>
    </source>
</evidence>
<dbReference type="CDD" id="cd00775">
    <property type="entry name" value="LysRS_core"/>
    <property type="match status" value="1"/>
</dbReference>
<dbReference type="PROSITE" id="PS50862">
    <property type="entry name" value="AA_TRNA_LIGASE_II"/>
    <property type="match status" value="1"/>
</dbReference>
<keyword evidence="3 8" id="KW-0479">Metal-binding</keyword>
<comment type="similarity">
    <text evidence="1 8">Belongs to the class-II aminoacyl-tRNA synthetase family.</text>
</comment>
<keyword evidence="6 8" id="KW-0030">Aminoacyl-tRNA synthetase</keyword>
<dbReference type="AlphaFoldDB" id="M2A9B7"/>
<dbReference type="Gene3D" id="2.40.50.140">
    <property type="entry name" value="Nucleic acid-binding proteins"/>
    <property type="match status" value="1"/>
</dbReference>
<dbReference type="GO" id="GO:0000287">
    <property type="term" value="F:magnesium ion binding"/>
    <property type="evidence" value="ECO:0007669"/>
    <property type="project" value="UniProtKB-UniRule"/>
</dbReference>
<evidence type="ECO:0000256" key="3">
    <source>
        <dbReference type="ARBA" id="ARBA00022723"/>
    </source>
</evidence>
<feature type="domain" description="Aminoacyl-transfer RNA synthetases class-II family profile" evidence="10">
    <location>
        <begin position="253"/>
        <end position="563"/>
    </location>
</feature>
<dbReference type="SUPFAM" id="SSF55681">
    <property type="entry name" value="Class II aaRS and biotin synthetases"/>
    <property type="match status" value="1"/>
</dbReference>
<dbReference type="GO" id="GO:0005829">
    <property type="term" value="C:cytosol"/>
    <property type="evidence" value="ECO:0007669"/>
    <property type="project" value="TreeGrafter"/>
</dbReference>
<dbReference type="GO" id="GO:0000049">
    <property type="term" value="F:tRNA binding"/>
    <property type="evidence" value="ECO:0007669"/>
    <property type="project" value="TreeGrafter"/>
</dbReference>
<name>M2A9B7_9BACT</name>
<dbReference type="Proteomes" id="UP000011529">
    <property type="component" value="Unassembled WGS sequence"/>
</dbReference>
<gene>
    <name evidence="8" type="primary">lysS</name>
    <name evidence="11" type="ORF">RE6C_00527</name>
</gene>
<keyword evidence="2 8" id="KW-0436">Ligase</keyword>
<dbReference type="GO" id="GO:0004824">
    <property type="term" value="F:lysine-tRNA ligase activity"/>
    <property type="evidence" value="ECO:0007669"/>
    <property type="project" value="UniProtKB-UniRule"/>
</dbReference>
<dbReference type="GO" id="GO:0006430">
    <property type="term" value="P:lysyl-tRNA aminoacylation"/>
    <property type="evidence" value="ECO:0007669"/>
    <property type="project" value="UniProtKB-UniRule"/>
</dbReference>
<comment type="cofactor">
    <cofactor evidence="8 9">
        <name>Mg(2+)</name>
        <dbReference type="ChEBI" id="CHEBI:18420"/>
    </cofactor>
    <text evidence="8 9">Binds 3 Mg(2+) ions per subunit.</text>
</comment>
<reference evidence="11" key="1">
    <citation type="submission" date="2012-11" db="EMBL/GenBank/DDBJ databases">
        <title>Permanent draft genomes of Rhodopirellula europaea strain SH398 and 6C.</title>
        <authorList>
            <person name="Richter M."/>
            <person name="Richter-Heitmann T."/>
            <person name="Frank C."/>
            <person name="Harder J."/>
            <person name="Glockner F.O."/>
        </authorList>
    </citation>
    <scope>NUCLEOTIDE SEQUENCE</scope>
    <source>
        <strain evidence="11">6C</strain>
    </source>
</reference>
<evidence type="ECO:0000256" key="2">
    <source>
        <dbReference type="ARBA" id="ARBA00022598"/>
    </source>
</evidence>
<dbReference type="InterPro" id="IPR004364">
    <property type="entry name" value="Aa-tRNA-synt_II"/>
</dbReference>
<dbReference type="EMBL" id="ANMO01000028">
    <property type="protein sequence ID" value="EMB18731.1"/>
    <property type="molecule type" value="Genomic_DNA"/>
</dbReference>
<dbReference type="InterPro" id="IPR006195">
    <property type="entry name" value="aa-tRNA-synth_II"/>
</dbReference>
<dbReference type="InterPro" id="IPR044136">
    <property type="entry name" value="Lys-tRNA-ligase_II_N"/>
</dbReference>
<dbReference type="GO" id="GO:0005524">
    <property type="term" value="F:ATP binding"/>
    <property type="evidence" value="ECO:0007669"/>
    <property type="project" value="UniProtKB-UniRule"/>
</dbReference>
<keyword evidence="4 8" id="KW-0547">Nucleotide-binding</keyword>
<dbReference type="HAMAP" id="MF_00252">
    <property type="entry name" value="Lys_tRNA_synth_class2"/>
    <property type="match status" value="1"/>
</dbReference>
<accession>M2A9B7</accession>
<dbReference type="NCBIfam" id="NF001756">
    <property type="entry name" value="PRK00484.1"/>
    <property type="match status" value="1"/>
</dbReference>
<dbReference type="PANTHER" id="PTHR42918">
    <property type="entry name" value="LYSYL-TRNA SYNTHETASE"/>
    <property type="match status" value="1"/>
</dbReference>
<comment type="caution">
    <text evidence="11">The sequence shown here is derived from an EMBL/GenBank/DDBJ whole genome shotgun (WGS) entry which is preliminary data.</text>
</comment>
<dbReference type="PRINTS" id="PR00982">
    <property type="entry name" value="TRNASYNTHLYS"/>
</dbReference>
<dbReference type="InterPro" id="IPR045864">
    <property type="entry name" value="aa-tRNA-synth_II/BPL/LPL"/>
</dbReference>
<evidence type="ECO:0000256" key="8">
    <source>
        <dbReference type="HAMAP-Rule" id="MF_00252"/>
    </source>
</evidence>
<evidence type="ECO:0000256" key="9">
    <source>
        <dbReference type="RuleBase" id="RU000336"/>
    </source>
</evidence>
<protein>
    <recommendedName>
        <fullName evidence="8">Lysine--tRNA ligase</fullName>
        <ecNumber evidence="8">6.1.1.6</ecNumber>
    </recommendedName>
    <alternativeName>
        <fullName evidence="8">Lysyl-tRNA synthetase</fullName>
        <shortName evidence="8">LysRS</shortName>
    </alternativeName>
</protein>
<dbReference type="CDD" id="cd04322">
    <property type="entry name" value="LysRS_N"/>
    <property type="match status" value="1"/>
</dbReference>
<comment type="catalytic activity">
    <reaction evidence="7 8 9">
        <text>tRNA(Lys) + L-lysine + ATP = L-lysyl-tRNA(Lys) + AMP + diphosphate</text>
        <dbReference type="Rhea" id="RHEA:20792"/>
        <dbReference type="Rhea" id="RHEA-COMP:9696"/>
        <dbReference type="Rhea" id="RHEA-COMP:9697"/>
        <dbReference type="ChEBI" id="CHEBI:30616"/>
        <dbReference type="ChEBI" id="CHEBI:32551"/>
        <dbReference type="ChEBI" id="CHEBI:33019"/>
        <dbReference type="ChEBI" id="CHEBI:78442"/>
        <dbReference type="ChEBI" id="CHEBI:78529"/>
        <dbReference type="ChEBI" id="CHEBI:456215"/>
        <dbReference type="EC" id="6.1.1.6"/>
    </reaction>
</comment>
<comment type="subcellular location">
    <subcellularLocation>
        <location evidence="8">Cytoplasm</location>
    </subcellularLocation>
</comment>
<feature type="binding site" evidence="8">
    <location>
        <position position="476"/>
    </location>
    <ligand>
        <name>Mg(2+)</name>
        <dbReference type="ChEBI" id="CHEBI:18420"/>
        <label>1</label>
    </ligand>
</feature>
<dbReference type="InterPro" id="IPR002313">
    <property type="entry name" value="Lys-tRNA-ligase_II"/>
</dbReference>
<reference evidence="11" key="2">
    <citation type="journal article" date="2013" name="Mar. Genomics">
        <title>Expression of sulfatases in Rhodopirellula baltica and the diversity of sulfatases in the genus Rhodopirellula.</title>
        <authorList>
            <person name="Wegner C.E."/>
            <person name="Richter-Heitmann T."/>
            <person name="Klindworth A."/>
            <person name="Klockow C."/>
            <person name="Richter M."/>
            <person name="Achstetter T."/>
            <person name="Glockner F.O."/>
            <person name="Harder J."/>
        </authorList>
    </citation>
    <scope>NUCLEOTIDE SEQUENCE [LARGE SCALE GENOMIC DNA]</scope>
    <source>
        <strain evidence="11">6C</strain>
    </source>
</reference>
<evidence type="ECO:0000256" key="6">
    <source>
        <dbReference type="ARBA" id="ARBA00023146"/>
    </source>
</evidence>
<dbReference type="Pfam" id="PF01336">
    <property type="entry name" value="tRNA_anti-codon"/>
    <property type="match status" value="1"/>
</dbReference>
<organism evidence="11 12">
    <name type="scientific">Rhodopirellula europaea 6C</name>
    <dbReference type="NCBI Taxonomy" id="1263867"/>
    <lineage>
        <taxon>Bacteria</taxon>
        <taxon>Pseudomonadati</taxon>
        <taxon>Planctomycetota</taxon>
        <taxon>Planctomycetia</taxon>
        <taxon>Pirellulales</taxon>
        <taxon>Pirellulaceae</taxon>
        <taxon>Rhodopirellula</taxon>
    </lineage>
</organism>
<dbReference type="FunFam" id="2.40.50.140:FF:000409">
    <property type="entry name" value="Lysine--tRNA ligase"/>
    <property type="match status" value="1"/>
</dbReference>
<sequence length="564" mass="63484">MGDALAKTGSLAKKRLPCVNEAANSQSSARLIFSTFASAFAVTDTPSNADDLDLTDPHAARRHKLEEITAKGIDPWGQRFDDRLLVSECRDRIPQIQWQQKDGETIALPDVESEEVDYRQWKADNGPGEEIGPIVRVAGRILLARPTGKLIFMNIRDWTGDIQIFVGKKQVGDENFDLAKLFDLGDLIGVQGRLGRTNTGELTVFAEELILLTKMLEVPPEKHAGMTNQDLRQRMRYADLAFNDGVMQTFLDRTKIIKSIRSTLDDQGFCEVEGPTLHTVPGGAAARPFETHHNALDMKLTMRIALELHLKRLMVGGMERVYELGRVYRNEGLSPRHNPEFTMLETYQAYGNYESMMDLTEKIICDAIEKIGGGFKREYNGTMLDFTPPFQRATYAELFQKATGIDPADEDAVKEYAKGLKLTIDGKHPDVIRNEIFEEKVEDSLQGPIFVTDYPASICPLTKRKKDNPEIAERFEMFICGMELANAYTELNDPDLQEELFKTQLEGQDDEDSMAKMDHDFVRALRYGMPPAGGLGIGIDRLVMVLTNQKSIRDVILFPVLRPE</sequence>
<keyword evidence="8" id="KW-0648">Protein biosynthesis</keyword>
<evidence type="ECO:0000256" key="4">
    <source>
        <dbReference type="ARBA" id="ARBA00022741"/>
    </source>
</evidence>
<feature type="binding site" evidence="8">
    <location>
        <position position="483"/>
    </location>
    <ligand>
        <name>Mg(2+)</name>
        <dbReference type="ChEBI" id="CHEBI:18420"/>
        <label>1</label>
    </ligand>
</feature>
<evidence type="ECO:0000313" key="11">
    <source>
        <dbReference type="EMBL" id="EMB18731.1"/>
    </source>
</evidence>
<dbReference type="SUPFAM" id="SSF50249">
    <property type="entry name" value="Nucleic acid-binding proteins"/>
    <property type="match status" value="1"/>
</dbReference>
<keyword evidence="5 8" id="KW-0067">ATP-binding</keyword>